<name>A0A7I7NH40_9MYCO</name>
<proteinExistence type="predicted"/>
<keyword evidence="2" id="KW-1185">Reference proteome</keyword>
<accession>A0A7I7NH40</accession>
<reference evidence="1 2" key="1">
    <citation type="journal article" date="2019" name="Emerg. Microbes Infect.">
        <title>Comprehensive subspecies identification of 175 nontuberculous mycobacteria species based on 7547 genomic profiles.</title>
        <authorList>
            <person name="Matsumoto Y."/>
            <person name="Kinjo T."/>
            <person name="Motooka D."/>
            <person name="Nabeya D."/>
            <person name="Jung N."/>
            <person name="Uechi K."/>
            <person name="Horii T."/>
            <person name="Iida T."/>
            <person name="Fujita J."/>
            <person name="Nakamura S."/>
        </authorList>
    </citation>
    <scope>NUCLEOTIDE SEQUENCE [LARGE SCALE GENOMIC DNA]</scope>
    <source>
        <strain evidence="1 2">JCM 15657</strain>
    </source>
</reference>
<dbReference type="EMBL" id="AP022581">
    <property type="protein sequence ID" value="BBX95659.1"/>
    <property type="molecule type" value="Genomic_DNA"/>
</dbReference>
<gene>
    <name evidence="1" type="ORF">MLAC_09530</name>
</gene>
<sequence>MLPETAATPDCCTATAGTAAGGGGGATSATLSGKGGAGTNGGTGGNATLIGDGGNGGAGGAGGAGPTVGTNGNGGSGGTGGLLFGKGGTVGPPGAAAVALPSLSASLPIVGPYEDLITNTVANLQSIGTTWLADPAPFLQQFLTNQFGYGQLTLTAFTDATRDFAIGLAGIPPSLQSALEALAAGNVSAAVSDVLGAVVKVFVSGVDASDLSNILLLGPVGDLFPILSIPGLTAQNFTNVITTLTSTNLAFTITLDPPGGVMTIGLPLAITLDALGSPVTTAMALGQSTTAFITAVEAGDLPAAASALVGAPANIANGFLNGEGNIPLALPPSTTAGIPVTVNIPVGGIISPLRPLTATIAAPPPIGTLNLTLGGTPAGGIIPALLNYAPTQLAKAIGG</sequence>
<protein>
    <recommendedName>
        <fullName evidence="3">PE-PGRS family protein</fullName>
    </recommendedName>
</protein>
<organism evidence="1 2">
    <name type="scientific">Mycobacterium lacus</name>
    <dbReference type="NCBI Taxonomy" id="169765"/>
    <lineage>
        <taxon>Bacteria</taxon>
        <taxon>Bacillati</taxon>
        <taxon>Actinomycetota</taxon>
        <taxon>Actinomycetes</taxon>
        <taxon>Mycobacteriales</taxon>
        <taxon>Mycobacteriaceae</taxon>
        <taxon>Mycobacterium</taxon>
    </lineage>
</organism>
<dbReference type="Proteomes" id="UP000466396">
    <property type="component" value="Chromosome"/>
</dbReference>
<evidence type="ECO:0008006" key="3">
    <source>
        <dbReference type="Google" id="ProtNLM"/>
    </source>
</evidence>
<dbReference type="KEGG" id="mlj:MLAC_09530"/>
<evidence type="ECO:0000313" key="2">
    <source>
        <dbReference type="Proteomes" id="UP000466396"/>
    </source>
</evidence>
<evidence type="ECO:0000313" key="1">
    <source>
        <dbReference type="EMBL" id="BBX95659.1"/>
    </source>
</evidence>
<dbReference type="AlphaFoldDB" id="A0A7I7NH40"/>